<feature type="region of interest" description="Disordered" evidence="1">
    <location>
        <begin position="1"/>
        <end position="29"/>
    </location>
</feature>
<protein>
    <submittedName>
        <fullName evidence="2">Uncharacterized protein</fullName>
    </submittedName>
</protein>
<dbReference type="KEGG" id="adl:AURDEDRAFT_178742"/>
<organism evidence="2 3">
    <name type="scientific">Auricularia subglabra (strain TFB-10046 / SS5)</name>
    <name type="common">White-rot fungus</name>
    <name type="synonym">Auricularia delicata (strain TFB10046)</name>
    <dbReference type="NCBI Taxonomy" id="717982"/>
    <lineage>
        <taxon>Eukaryota</taxon>
        <taxon>Fungi</taxon>
        <taxon>Dikarya</taxon>
        <taxon>Basidiomycota</taxon>
        <taxon>Agaricomycotina</taxon>
        <taxon>Agaricomycetes</taxon>
        <taxon>Auriculariales</taxon>
        <taxon>Auriculariaceae</taxon>
        <taxon>Auricularia</taxon>
    </lineage>
</organism>
<dbReference type="InParanoid" id="J0CPV5"/>
<dbReference type="EMBL" id="JH689200">
    <property type="protein sequence ID" value="EJD32224.1"/>
    <property type="molecule type" value="Genomic_DNA"/>
</dbReference>
<proteinExistence type="predicted"/>
<accession>J0CPV5</accession>
<name>J0CPV5_AURST</name>
<evidence type="ECO:0000313" key="3">
    <source>
        <dbReference type="Proteomes" id="UP000006514"/>
    </source>
</evidence>
<dbReference type="Proteomes" id="UP000006514">
    <property type="component" value="Unassembled WGS sequence"/>
</dbReference>
<evidence type="ECO:0000313" key="2">
    <source>
        <dbReference type="EMBL" id="EJD32224.1"/>
    </source>
</evidence>
<gene>
    <name evidence="2" type="ORF">AURDEDRAFT_178742</name>
</gene>
<sequence length="117" mass="12264">MAANSDRWDTGGAPFGSTTSRLGPTPSYAPRADSAVLMGFAVPPAIHNGGAYRGLTIPRHGPGITPQMTAPNDDALPALDKEQDDDAWKSIIPGGVTPQEYAAVSPPQSPQPVRREM</sequence>
<reference evidence="3" key="1">
    <citation type="journal article" date="2012" name="Science">
        <title>The Paleozoic origin of enzymatic lignin decomposition reconstructed from 31 fungal genomes.</title>
        <authorList>
            <person name="Floudas D."/>
            <person name="Binder M."/>
            <person name="Riley R."/>
            <person name="Barry K."/>
            <person name="Blanchette R.A."/>
            <person name="Henrissat B."/>
            <person name="Martinez A.T."/>
            <person name="Otillar R."/>
            <person name="Spatafora J.W."/>
            <person name="Yadav J.S."/>
            <person name="Aerts A."/>
            <person name="Benoit I."/>
            <person name="Boyd A."/>
            <person name="Carlson A."/>
            <person name="Copeland A."/>
            <person name="Coutinho P.M."/>
            <person name="de Vries R.P."/>
            <person name="Ferreira P."/>
            <person name="Findley K."/>
            <person name="Foster B."/>
            <person name="Gaskell J."/>
            <person name="Glotzer D."/>
            <person name="Gorecki P."/>
            <person name="Heitman J."/>
            <person name="Hesse C."/>
            <person name="Hori C."/>
            <person name="Igarashi K."/>
            <person name="Jurgens J.A."/>
            <person name="Kallen N."/>
            <person name="Kersten P."/>
            <person name="Kohler A."/>
            <person name="Kuees U."/>
            <person name="Kumar T.K.A."/>
            <person name="Kuo A."/>
            <person name="LaButti K."/>
            <person name="Larrondo L.F."/>
            <person name="Lindquist E."/>
            <person name="Ling A."/>
            <person name="Lombard V."/>
            <person name="Lucas S."/>
            <person name="Lundell T."/>
            <person name="Martin R."/>
            <person name="McLaughlin D.J."/>
            <person name="Morgenstern I."/>
            <person name="Morin E."/>
            <person name="Murat C."/>
            <person name="Nagy L.G."/>
            <person name="Nolan M."/>
            <person name="Ohm R.A."/>
            <person name="Patyshakuliyeva A."/>
            <person name="Rokas A."/>
            <person name="Ruiz-Duenas F.J."/>
            <person name="Sabat G."/>
            <person name="Salamov A."/>
            <person name="Samejima M."/>
            <person name="Schmutz J."/>
            <person name="Slot J.C."/>
            <person name="St John F."/>
            <person name="Stenlid J."/>
            <person name="Sun H."/>
            <person name="Sun S."/>
            <person name="Syed K."/>
            <person name="Tsang A."/>
            <person name="Wiebenga A."/>
            <person name="Young D."/>
            <person name="Pisabarro A."/>
            <person name="Eastwood D.C."/>
            <person name="Martin F."/>
            <person name="Cullen D."/>
            <person name="Grigoriev I.V."/>
            <person name="Hibbett D.S."/>
        </authorList>
    </citation>
    <scope>NUCLEOTIDE SEQUENCE [LARGE SCALE GENOMIC DNA]</scope>
    <source>
        <strain evidence="3">TFB10046</strain>
    </source>
</reference>
<evidence type="ECO:0000256" key="1">
    <source>
        <dbReference type="SAM" id="MobiDB-lite"/>
    </source>
</evidence>
<keyword evidence="3" id="KW-1185">Reference proteome</keyword>
<feature type="region of interest" description="Disordered" evidence="1">
    <location>
        <begin position="49"/>
        <end position="117"/>
    </location>
</feature>
<dbReference type="AlphaFoldDB" id="J0CPV5"/>